<sequence>MVVAAFPIVKLGALAARQISKPLAKRIQIKAKTSPVLRTYLCLPLANFYHRLEVTFKMRSLNLKKPAKVSNLSETAAVELGAELLGELIIFTIAALTVTFEYRRQSKAKQIEAAQSETKWSNLVGRLRDLEMQMDTVNAQLRHFERTLHDIDSRTKDKNSKTTDKK</sequence>
<dbReference type="EnsemblMetazoa" id="tetur15g00660.1">
    <property type="protein sequence ID" value="tetur15g00660.1"/>
    <property type="gene ID" value="tetur15g00660"/>
</dbReference>
<evidence type="ECO:0008006" key="5">
    <source>
        <dbReference type="Google" id="ProtNLM"/>
    </source>
</evidence>
<proteinExistence type="inferred from homology"/>
<reference evidence="4" key="1">
    <citation type="submission" date="2011-08" db="EMBL/GenBank/DDBJ databases">
        <authorList>
            <person name="Rombauts S."/>
        </authorList>
    </citation>
    <scope>NUCLEOTIDE SEQUENCE</scope>
    <source>
        <strain evidence="4">London</strain>
    </source>
</reference>
<dbReference type="eggNOG" id="KOG3335">
    <property type="taxonomic scope" value="Eukaryota"/>
</dbReference>
<dbReference type="STRING" id="32264.T1KM78"/>
<reference evidence="3" key="2">
    <citation type="submission" date="2015-06" db="UniProtKB">
        <authorList>
            <consortium name="EnsemblMetazoa"/>
        </authorList>
    </citation>
    <scope>IDENTIFICATION</scope>
</reference>
<evidence type="ECO:0000256" key="1">
    <source>
        <dbReference type="ARBA" id="ARBA00007584"/>
    </source>
</evidence>
<dbReference type="InterPro" id="IPR010754">
    <property type="entry name" value="OPA3-like"/>
</dbReference>
<evidence type="ECO:0000313" key="3">
    <source>
        <dbReference type="EnsemblMetazoa" id="tetur15g00660.1"/>
    </source>
</evidence>
<dbReference type="AlphaFoldDB" id="T1KM78"/>
<keyword evidence="2" id="KW-0175">Coiled coil</keyword>
<dbReference type="HOGENOM" id="CLU_074707_5_0_1"/>
<dbReference type="Pfam" id="PF07047">
    <property type="entry name" value="OPA3"/>
    <property type="match status" value="1"/>
</dbReference>
<evidence type="ECO:0000256" key="2">
    <source>
        <dbReference type="ARBA" id="ARBA00023054"/>
    </source>
</evidence>
<dbReference type="Proteomes" id="UP000015104">
    <property type="component" value="Unassembled WGS sequence"/>
</dbReference>
<dbReference type="KEGG" id="tut:107365502"/>
<accession>T1KM78</accession>
<dbReference type="OMA" id="KMYVMNL"/>
<comment type="similarity">
    <text evidence="1">Belongs to the OPA3 family.</text>
</comment>
<dbReference type="EMBL" id="CAEY01000239">
    <property type="status" value="NOT_ANNOTATED_CDS"/>
    <property type="molecule type" value="Genomic_DNA"/>
</dbReference>
<dbReference type="GO" id="GO:0019216">
    <property type="term" value="P:regulation of lipid metabolic process"/>
    <property type="evidence" value="ECO:0007669"/>
    <property type="project" value="TreeGrafter"/>
</dbReference>
<dbReference type="PANTHER" id="PTHR12499:SF0">
    <property type="entry name" value="OPTIC ATROPHY 3 PROTEIN"/>
    <property type="match status" value="1"/>
</dbReference>
<organism evidence="3 4">
    <name type="scientific">Tetranychus urticae</name>
    <name type="common">Two-spotted spider mite</name>
    <dbReference type="NCBI Taxonomy" id="32264"/>
    <lineage>
        <taxon>Eukaryota</taxon>
        <taxon>Metazoa</taxon>
        <taxon>Ecdysozoa</taxon>
        <taxon>Arthropoda</taxon>
        <taxon>Chelicerata</taxon>
        <taxon>Arachnida</taxon>
        <taxon>Acari</taxon>
        <taxon>Acariformes</taxon>
        <taxon>Trombidiformes</taxon>
        <taxon>Prostigmata</taxon>
        <taxon>Eleutherengona</taxon>
        <taxon>Raphignathae</taxon>
        <taxon>Tetranychoidea</taxon>
        <taxon>Tetranychidae</taxon>
        <taxon>Tetranychus</taxon>
    </lineage>
</organism>
<dbReference type="PANTHER" id="PTHR12499">
    <property type="entry name" value="OPTIC ATROPHY 3 PROTEIN OPA3"/>
    <property type="match status" value="1"/>
</dbReference>
<protein>
    <recommendedName>
        <fullName evidence="5">OPA3-like protein</fullName>
    </recommendedName>
</protein>
<evidence type="ECO:0000313" key="4">
    <source>
        <dbReference type="Proteomes" id="UP000015104"/>
    </source>
</evidence>
<dbReference type="GO" id="GO:0005739">
    <property type="term" value="C:mitochondrion"/>
    <property type="evidence" value="ECO:0007669"/>
    <property type="project" value="TreeGrafter"/>
</dbReference>
<gene>
    <name evidence="3" type="primary">107365502</name>
</gene>
<dbReference type="OrthoDB" id="2129069at2759"/>
<name>T1KM78_TETUR</name>
<keyword evidence="4" id="KW-1185">Reference proteome</keyword>